<dbReference type="AlphaFoldDB" id="A0AAD6SJU5"/>
<evidence type="ECO:0000313" key="1">
    <source>
        <dbReference type="EMBL" id="KAJ7029341.1"/>
    </source>
</evidence>
<comment type="caution">
    <text evidence="1">The sequence shown here is derived from an EMBL/GenBank/DDBJ whole genome shotgun (WGS) entry which is preliminary data.</text>
</comment>
<name>A0AAD6SJU5_9AGAR</name>
<protein>
    <submittedName>
        <fullName evidence="1">Uncharacterized protein</fullName>
    </submittedName>
</protein>
<proteinExistence type="predicted"/>
<dbReference type="Proteomes" id="UP001218188">
    <property type="component" value="Unassembled WGS sequence"/>
</dbReference>
<reference evidence="1" key="1">
    <citation type="submission" date="2023-03" db="EMBL/GenBank/DDBJ databases">
        <title>Massive genome expansion in bonnet fungi (Mycena s.s.) driven by repeated elements and novel gene families across ecological guilds.</title>
        <authorList>
            <consortium name="Lawrence Berkeley National Laboratory"/>
            <person name="Harder C.B."/>
            <person name="Miyauchi S."/>
            <person name="Viragh M."/>
            <person name="Kuo A."/>
            <person name="Thoen E."/>
            <person name="Andreopoulos B."/>
            <person name="Lu D."/>
            <person name="Skrede I."/>
            <person name="Drula E."/>
            <person name="Henrissat B."/>
            <person name="Morin E."/>
            <person name="Kohler A."/>
            <person name="Barry K."/>
            <person name="LaButti K."/>
            <person name="Morin E."/>
            <person name="Salamov A."/>
            <person name="Lipzen A."/>
            <person name="Mereny Z."/>
            <person name="Hegedus B."/>
            <person name="Baldrian P."/>
            <person name="Stursova M."/>
            <person name="Weitz H."/>
            <person name="Taylor A."/>
            <person name="Grigoriev I.V."/>
            <person name="Nagy L.G."/>
            <person name="Martin F."/>
            <person name="Kauserud H."/>
        </authorList>
    </citation>
    <scope>NUCLEOTIDE SEQUENCE</scope>
    <source>
        <strain evidence="1">CBHHK200</strain>
    </source>
</reference>
<evidence type="ECO:0000313" key="2">
    <source>
        <dbReference type="Proteomes" id="UP001218188"/>
    </source>
</evidence>
<keyword evidence="2" id="KW-1185">Reference proteome</keyword>
<dbReference type="EMBL" id="JARJCM010000102">
    <property type="protein sequence ID" value="KAJ7029341.1"/>
    <property type="molecule type" value="Genomic_DNA"/>
</dbReference>
<accession>A0AAD6SJU5</accession>
<organism evidence="1 2">
    <name type="scientific">Mycena alexandri</name>
    <dbReference type="NCBI Taxonomy" id="1745969"/>
    <lineage>
        <taxon>Eukaryota</taxon>
        <taxon>Fungi</taxon>
        <taxon>Dikarya</taxon>
        <taxon>Basidiomycota</taxon>
        <taxon>Agaricomycotina</taxon>
        <taxon>Agaricomycetes</taxon>
        <taxon>Agaricomycetidae</taxon>
        <taxon>Agaricales</taxon>
        <taxon>Marasmiineae</taxon>
        <taxon>Mycenaceae</taxon>
        <taxon>Mycena</taxon>
    </lineage>
</organism>
<gene>
    <name evidence="1" type="ORF">C8F04DRAFT_1237065</name>
</gene>
<sequence>MARQVLGRLGGKIGVEKTRQRATVWPVKRSCSKDCVDQGGIAIYTPKSCHMAVETSLFQKLRGPRSLNSTDYFRHSEELASKKSDVQERATESLRQEYRSQPETAFLPRSNQRAIGVVIHISSEESGTAAWLFKQRFWRLVFNFCKKSATTKGWPLSSGIALRDRSRNQSRIGVVIDTAGEDSGTTTKSDVIDPGGVEFHFARYWSMAQDYTKIGPRRVWRPASSVQFPQVTGQDKRLASKKRATDSLCQEYRSDTGFPRNGIKGAFGLEKTGLRCRYAAVVLPRLVLWVLARIIAVRRCGEKSRVHTSIFGGSKFQRIQWDDQLTELYGPEDKQAVHYEIDLNVMIIEAVDSPPRSCHGLKISESRSKSDGGGQSTFFRATLSRHYSANGPSRGAPRVGYKKRLVLCCSTADKKKTNLFDDGERASKARTREIYPIHLAEKEDRVSLVAGDSDRRRLAESVNVVRSAP</sequence>